<evidence type="ECO:0000313" key="2">
    <source>
        <dbReference type="EMBL" id="MFC7079477.1"/>
    </source>
</evidence>
<dbReference type="InterPro" id="IPR038718">
    <property type="entry name" value="SNF2-like_sf"/>
</dbReference>
<keyword evidence="3" id="KW-1185">Reference proteome</keyword>
<dbReference type="InterPro" id="IPR000330">
    <property type="entry name" value="SNF2_N"/>
</dbReference>
<name>A0ABD5WFT2_9EURY</name>
<dbReference type="Proteomes" id="UP001596407">
    <property type="component" value="Unassembled WGS sequence"/>
</dbReference>
<evidence type="ECO:0000313" key="3">
    <source>
        <dbReference type="Proteomes" id="UP001596407"/>
    </source>
</evidence>
<reference evidence="2 3" key="1">
    <citation type="journal article" date="2019" name="Int. J. Syst. Evol. Microbiol.">
        <title>The Global Catalogue of Microorganisms (GCM) 10K type strain sequencing project: providing services to taxonomists for standard genome sequencing and annotation.</title>
        <authorList>
            <consortium name="The Broad Institute Genomics Platform"/>
            <consortium name="The Broad Institute Genome Sequencing Center for Infectious Disease"/>
            <person name="Wu L."/>
            <person name="Ma J."/>
        </authorList>
    </citation>
    <scope>NUCLEOTIDE SEQUENCE [LARGE SCALE GENOMIC DNA]</scope>
    <source>
        <strain evidence="2 3">DT72</strain>
    </source>
</reference>
<dbReference type="Pfam" id="PF00176">
    <property type="entry name" value="SNF2-rel_dom"/>
    <property type="match status" value="1"/>
</dbReference>
<accession>A0ABD5WFT2</accession>
<proteinExistence type="predicted"/>
<dbReference type="Gene3D" id="3.40.50.10810">
    <property type="entry name" value="Tandem AAA-ATPase domain"/>
    <property type="match status" value="1"/>
</dbReference>
<dbReference type="AlphaFoldDB" id="A0ABD5WFT2"/>
<sequence length="237" mass="27310">MGPNPDDEDDYKGTRRHANIRELRGKTMIMLTATPINNSARDLQNLISLFTDENELRNKANLDFNAFDEYVQQSEDRKEIISGTQEASDERLAKINDQLQDRSEEISKILNEIMVLRSRKHVKDSIIESDDIDMSFKPPKVTREEYQLPGAYRPVYDNLPEVIDALHLPHITVRNPQSGGTLKALFKLNLLKRLESSTYAFVQSIKTLYDSETALLRALEELPSDKHIDRLRPCRRA</sequence>
<gene>
    <name evidence="2" type="ORF">ACFQJ6_04215</name>
</gene>
<evidence type="ECO:0000259" key="1">
    <source>
        <dbReference type="Pfam" id="PF00176"/>
    </source>
</evidence>
<organism evidence="2 3">
    <name type="scientific">Halorussus caseinilyticus</name>
    <dbReference type="NCBI Taxonomy" id="3034025"/>
    <lineage>
        <taxon>Archaea</taxon>
        <taxon>Methanobacteriati</taxon>
        <taxon>Methanobacteriota</taxon>
        <taxon>Stenosarchaea group</taxon>
        <taxon>Halobacteria</taxon>
        <taxon>Halobacteriales</taxon>
        <taxon>Haladaptataceae</taxon>
        <taxon>Halorussus</taxon>
    </lineage>
</organism>
<feature type="domain" description="SNF2 N-terminal" evidence="1">
    <location>
        <begin position="17"/>
        <end position="147"/>
    </location>
</feature>
<dbReference type="RefSeq" id="WP_382208960.1">
    <property type="nucleotide sequence ID" value="NZ_JBHSZH010000004.1"/>
</dbReference>
<comment type="caution">
    <text evidence="2">The sequence shown here is derived from an EMBL/GenBank/DDBJ whole genome shotgun (WGS) entry which is preliminary data.</text>
</comment>
<protein>
    <submittedName>
        <fullName evidence="2">SNF2-related protein</fullName>
    </submittedName>
</protein>
<dbReference type="EMBL" id="JBHSZH010000004">
    <property type="protein sequence ID" value="MFC7079477.1"/>
    <property type="molecule type" value="Genomic_DNA"/>
</dbReference>